<evidence type="ECO:0000259" key="15">
    <source>
        <dbReference type="Pfam" id="PF13018"/>
    </source>
</evidence>
<comment type="subcellular location">
    <subcellularLocation>
        <location evidence="2">Cell outer membrane</location>
    </subcellularLocation>
    <subcellularLocation>
        <location evidence="1">Cell surface</location>
    </subcellularLocation>
</comment>
<protein>
    <recommendedName>
        <fullName evidence="18">Adhesin</fullName>
    </recommendedName>
</protein>
<evidence type="ECO:0000256" key="8">
    <source>
        <dbReference type="ARBA" id="ARBA00022927"/>
    </source>
</evidence>
<evidence type="ECO:0000256" key="6">
    <source>
        <dbReference type="ARBA" id="ARBA00022692"/>
    </source>
</evidence>
<dbReference type="Gene3D" id="2.150.10.10">
    <property type="entry name" value="Serralysin-like metalloprotease, C-terminal"/>
    <property type="match status" value="5"/>
</dbReference>
<name>A0A4Q2AFT3_9BURK</name>
<feature type="domain" description="ESPR" evidence="15">
    <location>
        <begin position="85"/>
        <end position="130"/>
    </location>
</feature>
<feature type="domain" description="Trimeric autotransporter adhesin YadA-like stalk" evidence="14">
    <location>
        <begin position="1089"/>
        <end position="1119"/>
    </location>
</feature>
<feature type="domain" description="Trimeric autotransporter adhesin YadA-like head" evidence="13">
    <location>
        <begin position="1173"/>
        <end position="1196"/>
    </location>
</feature>
<feature type="domain" description="Trimeric autotransporter adhesin YadA-like head" evidence="13">
    <location>
        <begin position="193"/>
        <end position="214"/>
    </location>
</feature>
<evidence type="ECO:0000259" key="12">
    <source>
        <dbReference type="Pfam" id="PF03895"/>
    </source>
</evidence>
<dbReference type="Pfam" id="PF05658">
    <property type="entry name" value="YadA_head"/>
    <property type="match status" value="6"/>
</dbReference>
<dbReference type="Pfam" id="PF03895">
    <property type="entry name" value="YadA_anchor"/>
    <property type="match status" value="1"/>
</dbReference>
<feature type="domain" description="Trimeric autotransporter adhesin YadA-like head" evidence="13">
    <location>
        <begin position="250"/>
        <end position="269"/>
    </location>
</feature>
<accession>A0A4Q2AFT3</accession>
<dbReference type="InterPro" id="IPR024973">
    <property type="entry name" value="ESPR"/>
</dbReference>
<feature type="domain" description="Trimeric autotransporter adhesin YadA-like stalk" evidence="14">
    <location>
        <begin position="1215"/>
        <end position="1253"/>
    </location>
</feature>
<feature type="domain" description="Trimeric autotransporter adhesin YadA-like stalk" evidence="14">
    <location>
        <begin position="688"/>
        <end position="713"/>
    </location>
</feature>
<dbReference type="InterPro" id="IPR045584">
    <property type="entry name" value="Pilin-like"/>
</dbReference>
<dbReference type="InterPro" id="IPR011049">
    <property type="entry name" value="Serralysin-like_metalloprot_C"/>
</dbReference>
<organism evidence="16 17">
    <name type="scientific">Burkholderia stabilis</name>
    <dbReference type="NCBI Taxonomy" id="95485"/>
    <lineage>
        <taxon>Bacteria</taxon>
        <taxon>Pseudomonadati</taxon>
        <taxon>Pseudomonadota</taxon>
        <taxon>Betaproteobacteria</taxon>
        <taxon>Burkholderiales</taxon>
        <taxon>Burkholderiaceae</taxon>
        <taxon>Burkholderia</taxon>
        <taxon>Burkholderia cepacia complex</taxon>
    </lineage>
</organism>
<evidence type="ECO:0000256" key="5">
    <source>
        <dbReference type="ARBA" id="ARBA00022452"/>
    </source>
</evidence>
<evidence type="ECO:0008006" key="18">
    <source>
        <dbReference type="Google" id="ProtNLM"/>
    </source>
</evidence>
<keyword evidence="4" id="KW-0813">Transport</keyword>
<gene>
    <name evidence="16" type="ORF">D1006_26715</name>
</gene>
<evidence type="ECO:0000256" key="11">
    <source>
        <dbReference type="SAM" id="MobiDB-lite"/>
    </source>
</evidence>
<feature type="domain" description="Trimeric autotransporter adhesin YadA-like head" evidence="13">
    <location>
        <begin position="273"/>
        <end position="295"/>
    </location>
</feature>
<evidence type="ECO:0000256" key="10">
    <source>
        <dbReference type="ARBA" id="ARBA00023237"/>
    </source>
</evidence>
<proteinExistence type="inferred from homology"/>
<keyword evidence="7" id="KW-0732">Signal</keyword>
<dbReference type="CDD" id="cd12820">
    <property type="entry name" value="LbR_YadA-like"/>
    <property type="match status" value="2"/>
</dbReference>
<sequence length="1346" mass="131695">MPHATALERDGMPVKISLTLIRPRRVPFAAVLFSALPCLPSRPPPSSGSQNSDQSDPHSDQSHIQKSPGKITYPCRSTQQTGTVMNNAYRVVWNAVTNTWTAVSEHARGHRKGASRGTLNAAVTLTAVAAGICFATSAHAYVAGNGAQQGNANNTVIGDNADGSAAGCNSAYLPGSACSTIIGNSASSTAGATTVIGDHASTTGANSTAIGAYANAAAWSQAIGAGATASNGWATAIGQSAKALNSNANAIGTNSTASGDASVAIGSSARALADKSFALGYSATANGTGAIAFGNTVTASGSNTIAIGNGAQSNIAGTADGNIAIGSNAKNQNTGPGAIVVGRNATIQGTGGNSSVTGAGTIVMGDGATAYGNNSLVIGTGTSVAHSGGIAIGSGATSAGSGMAVGTNATITSTGSGVVFGNNATASAANTVALGNGSVADRANTISVGTATSAANQIVNVKAGTQGNDVVNVSQLTPVVSALGGGASFNTTTGAVTGPTYNVQGGTQNTVGDALDALDGGLKTAQGDITNLDGRVTTNATNITNLQQQISDGTIGLVQQAAPGADLTVGAGTDGARVNFADKDGNARTLANVANGVADSDAANVGQLNAAATQLGDQITTVNNNLSTLDNRVTNIDNSVTQLGDQVASGKIGLVQQAAPGADLTVGAGTDGARVNFADKDGNARTLANVANGVADNDAVNVAQLKATQGQIGDLDQLAVKYGDASQASITLGGTNGTQIHNVANGTADHDAANVGQLNATATQLGDQITTVNNNLSTLDNRVTNIDNSVTQLGDQVASGKIGLVQQAAAGADLTVGASTDGARVNFADQNGNARTLANVANGVADSDAVNVSQLKATQGQIGDLDQFAVKYGDASQASITLGGANGTQIHNVADGTADHDAANVGQLNAAATQLGDQITTVNNNLTQLGDQVASGKVGLVQQAAAGADLTVGAGTDGARVNFADQNGNARTLANVANGVADSDAVNVAQLKATQGQIGDLDQLAVKYDDASQASITLGGANGTQIHNVADGTADNDAVNLSQLKNVQAQIGDVGAQLGGAVMYDRFADGSLNLGSVTLGGVGSAAVTLTNVAAGAVNSASTDAVNGSQLYALQTQVDDISGRLGPVTVKPGNGYFDGTDASKDAAATTPVYAGSGVGNTVGGSGATIADGVDNGTALGSNTSVTADNAVALGAGSVADRANSVSVGSAGNERTITNVAAGTAPTDAANVQQVNGALKSANSYTDSSVGALSNAMNQRFDDTNRAINQVAKNAYAGIAAAMAMPNMTPSGPGKTVVAAGGATYKGGSAVAAGATYRSRDGKWLMNGALSVTSTGDAGARAQVGYEF</sequence>
<dbReference type="InterPro" id="IPR008640">
    <property type="entry name" value="Adhesin_Head_dom"/>
</dbReference>
<dbReference type="InterPro" id="IPR005594">
    <property type="entry name" value="YadA_C"/>
</dbReference>
<dbReference type="GO" id="GO:0015031">
    <property type="term" value="P:protein transport"/>
    <property type="evidence" value="ECO:0007669"/>
    <property type="project" value="UniProtKB-KW"/>
</dbReference>
<feature type="domain" description="Trimeric autotransporter adhesin YadA-like stalk" evidence="14">
    <location>
        <begin position="838"/>
        <end position="864"/>
    </location>
</feature>
<dbReference type="Pfam" id="PF05662">
    <property type="entry name" value="YadA_stalk"/>
    <property type="match status" value="10"/>
</dbReference>
<dbReference type="OrthoDB" id="1632057at2"/>
<feature type="domain" description="Trimeric autotransporter adhesin YadA-like stalk" evidence="14">
    <location>
        <begin position="739"/>
        <end position="778"/>
    </location>
</feature>
<feature type="domain" description="Trimeric autotransporter adhesin YadA-like stalk" evidence="14">
    <location>
        <begin position="1025"/>
        <end position="1053"/>
    </location>
</feature>
<comment type="similarity">
    <text evidence="3">Belongs to the autotransporter-2 (AT-2) (TC 1.B.40) family.</text>
</comment>
<dbReference type="SUPFAM" id="SSF101967">
    <property type="entry name" value="Adhesin YadA, collagen-binding domain"/>
    <property type="match status" value="10"/>
</dbReference>
<feature type="domain" description="Trimeric autotransporter adhesin YadA-like stalk" evidence="14">
    <location>
        <begin position="591"/>
        <end position="628"/>
    </location>
</feature>
<evidence type="ECO:0000313" key="16">
    <source>
        <dbReference type="EMBL" id="RXV68726.1"/>
    </source>
</evidence>
<evidence type="ECO:0000256" key="7">
    <source>
        <dbReference type="ARBA" id="ARBA00022729"/>
    </source>
</evidence>
<dbReference type="Gene3D" id="3.30.1300.30">
    <property type="entry name" value="GSPII I/J protein-like"/>
    <property type="match status" value="1"/>
</dbReference>
<dbReference type="GO" id="GO:0009279">
    <property type="term" value="C:cell outer membrane"/>
    <property type="evidence" value="ECO:0007669"/>
    <property type="project" value="UniProtKB-SubCell"/>
</dbReference>
<dbReference type="Gene3D" id="1.20.5.2280">
    <property type="match status" value="1"/>
</dbReference>
<evidence type="ECO:0000259" key="13">
    <source>
        <dbReference type="Pfam" id="PF05658"/>
    </source>
</evidence>
<feature type="domain" description="Trimeric autotransporter adhesin YadA-like head" evidence="13">
    <location>
        <begin position="418"/>
        <end position="438"/>
    </location>
</feature>
<keyword evidence="6" id="KW-0812">Transmembrane</keyword>
<evidence type="ECO:0000256" key="4">
    <source>
        <dbReference type="ARBA" id="ARBA00022448"/>
    </source>
</evidence>
<feature type="domain" description="Trimeric autotransporter adhesin YadA-like stalk" evidence="14">
    <location>
        <begin position="889"/>
        <end position="928"/>
    </location>
</feature>
<feature type="domain" description="Trimeric autotransporter adhesin YadA-like head" evidence="13">
    <location>
        <begin position="357"/>
        <end position="381"/>
    </location>
</feature>
<feature type="region of interest" description="Disordered" evidence="11">
    <location>
        <begin position="41"/>
        <end position="77"/>
    </location>
</feature>
<evidence type="ECO:0000313" key="17">
    <source>
        <dbReference type="Proteomes" id="UP000289650"/>
    </source>
</evidence>
<dbReference type="Pfam" id="PF13018">
    <property type="entry name" value="ESPR"/>
    <property type="match status" value="1"/>
</dbReference>
<keyword evidence="10" id="KW-0998">Cell outer membrane</keyword>
<keyword evidence="5" id="KW-1134">Transmembrane beta strand</keyword>
<dbReference type="InterPro" id="IPR008635">
    <property type="entry name" value="Coiled_stalk_dom"/>
</dbReference>
<keyword evidence="9" id="KW-0472">Membrane</keyword>
<feature type="domain" description="Trimeric autotransporter adhesin YadA-like stalk" evidence="14">
    <location>
        <begin position="974"/>
        <end position="999"/>
    </location>
</feature>
<reference evidence="16 17" key="1">
    <citation type="submission" date="2018-08" db="EMBL/GenBank/DDBJ databases">
        <title>Mountain-cultivated ginseng endophyte, Burkholderia stabilis and its activity against ginseng root rot disease.</title>
        <authorList>
            <person name="Tapan Kumar M."/>
            <person name="Bae H."/>
            <person name="Shanmugam G."/>
            <person name="Jeon J."/>
        </authorList>
    </citation>
    <scope>NUCLEOTIDE SEQUENCE [LARGE SCALE GENOMIC DNA]</scope>
    <source>
        <strain evidence="16 17">EB159</strain>
    </source>
</reference>
<dbReference type="EMBL" id="QWEX01000002">
    <property type="protein sequence ID" value="RXV68726.1"/>
    <property type="molecule type" value="Genomic_DNA"/>
</dbReference>
<evidence type="ECO:0000256" key="3">
    <source>
        <dbReference type="ARBA" id="ARBA00005848"/>
    </source>
</evidence>
<comment type="caution">
    <text evidence="16">The sequence shown here is derived from an EMBL/GenBank/DDBJ whole genome shotgun (WGS) entry which is preliminary data.</text>
</comment>
<keyword evidence="8" id="KW-0653">Protein transport</keyword>
<feature type="domain" description="Trimeric autotransporter adhesin YadA-like stalk" evidence="14">
    <location>
        <begin position="457"/>
        <end position="494"/>
    </location>
</feature>
<evidence type="ECO:0000256" key="9">
    <source>
        <dbReference type="ARBA" id="ARBA00023136"/>
    </source>
</evidence>
<evidence type="ECO:0000256" key="1">
    <source>
        <dbReference type="ARBA" id="ARBA00004241"/>
    </source>
</evidence>
<dbReference type="Gene3D" id="1.20.5.170">
    <property type="match status" value="2"/>
</dbReference>
<dbReference type="Gene3D" id="6.10.250.2040">
    <property type="match status" value="4"/>
</dbReference>
<feature type="domain" description="Trimeric autotransporter adhesin YadA-like C-terminal membrane anchor" evidence="12">
    <location>
        <begin position="1288"/>
        <end position="1346"/>
    </location>
</feature>
<dbReference type="SUPFAM" id="SSF54523">
    <property type="entry name" value="Pili subunits"/>
    <property type="match status" value="1"/>
</dbReference>
<evidence type="ECO:0000259" key="14">
    <source>
        <dbReference type="Pfam" id="PF05662"/>
    </source>
</evidence>
<dbReference type="Proteomes" id="UP000289650">
    <property type="component" value="Unassembled WGS sequence"/>
</dbReference>
<dbReference type="GO" id="GO:0009986">
    <property type="term" value="C:cell surface"/>
    <property type="evidence" value="ECO:0007669"/>
    <property type="project" value="UniProtKB-SubCell"/>
</dbReference>
<evidence type="ECO:0000256" key="2">
    <source>
        <dbReference type="ARBA" id="ARBA00004442"/>
    </source>
</evidence>